<evidence type="ECO:0000313" key="1">
    <source>
        <dbReference type="EMBL" id="CAE7423579.1"/>
    </source>
</evidence>
<comment type="caution">
    <text evidence="1">The sequence shown here is derived from an EMBL/GenBank/DDBJ whole genome shotgun (WGS) entry which is preliminary data.</text>
</comment>
<sequence length="303" mass="34159">MALRQGLLLSSLKEEALLMLKAGLCVEEQGASLADRDSRALESVSNRVELVKMVEDARVKGAMEAIGLHDQGGVLDLQLPLGAEAMISRPGILAVHNLVDINCKILRDMESQLIIRAGFIAGVFHTWRFQANLMKTGRQFEEHFHDIQDQWTAELDAHRQRFDDQLAEAAEKAAAHKEHVRQQHDLLLRQWQMGDAKGLFSSIYKAWAQYVAKEKMRRRSAANIHKVCYEWVEGKNKGLKHSCFAAWFHEHLAGSLARRREEELEKAGPCTGYWDLRAGTNRVADVADLPLPSSPASDALWFN</sequence>
<dbReference type="OrthoDB" id="446157at2759"/>
<accession>A0A812R604</accession>
<name>A0A812R604_9DINO</name>
<protein>
    <submittedName>
        <fullName evidence="1">Uncharacterized protein</fullName>
    </submittedName>
</protein>
<dbReference type="AlphaFoldDB" id="A0A812R604"/>
<keyword evidence="2" id="KW-1185">Reference proteome</keyword>
<reference evidence="1" key="1">
    <citation type="submission" date="2021-02" db="EMBL/GenBank/DDBJ databases">
        <authorList>
            <person name="Dougan E. K."/>
            <person name="Rhodes N."/>
            <person name="Thang M."/>
            <person name="Chan C."/>
        </authorList>
    </citation>
    <scope>NUCLEOTIDE SEQUENCE</scope>
</reference>
<gene>
    <name evidence="1" type="ORF">SNAT2548_LOCUS23039</name>
</gene>
<proteinExistence type="predicted"/>
<organism evidence="1 2">
    <name type="scientific">Symbiodinium natans</name>
    <dbReference type="NCBI Taxonomy" id="878477"/>
    <lineage>
        <taxon>Eukaryota</taxon>
        <taxon>Sar</taxon>
        <taxon>Alveolata</taxon>
        <taxon>Dinophyceae</taxon>
        <taxon>Suessiales</taxon>
        <taxon>Symbiodiniaceae</taxon>
        <taxon>Symbiodinium</taxon>
    </lineage>
</organism>
<evidence type="ECO:0000313" key="2">
    <source>
        <dbReference type="Proteomes" id="UP000604046"/>
    </source>
</evidence>
<dbReference type="EMBL" id="CAJNDS010002306">
    <property type="protein sequence ID" value="CAE7423579.1"/>
    <property type="molecule type" value="Genomic_DNA"/>
</dbReference>
<dbReference type="Proteomes" id="UP000604046">
    <property type="component" value="Unassembled WGS sequence"/>
</dbReference>